<sequence length="123" mass="13954">MRNSVFPPLRPYIFFNPWQPPTLGREWLLHAKEDKEGSVLTLIVRLSKSAGIHLLLGRASIVYRDLQICIISPSSIVVDPTISCMWGCPGRRREVLKSIRRSYKSGWGSDQSVTIRVRFSGEA</sequence>
<proteinExistence type="predicted"/>
<gene>
    <name evidence="1" type="ORF">Acr_00g0000900</name>
    <name evidence="2" type="ORF">Acr_00g0003260</name>
</gene>
<reference evidence="1" key="2">
    <citation type="submission" date="2020-08" db="EMBL/GenBank/DDBJ databases">
        <title>De Novo Assembly of kiwifruit Actinidia rufa.</title>
        <authorList>
            <person name="Sugita-Konishi S."/>
            <person name="Sato K."/>
            <person name="Mori E."/>
            <person name="Abe Y."/>
            <person name="Kisaki G."/>
            <person name="Hamano K."/>
            <person name="Suezawa K."/>
            <person name="Otani M."/>
            <person name="Fukuda T."/>
            <person name="Manabe T."/>
            <person name="Gomi K."/>
            <person name="Tabuchi M."/>
            <person name="Akimitsu K."/>
            <person name="Kataoka I."/>
        </authorList>
    </citation>
    <scope>NUCLEOTIDE SEQUENCE</scope>
    <source>
        <strain evidence="1">Fuchu</strain>
    </source>
</reference>
<accession>A0A7J0D6E3</accession>
<dbReference type="Proteomes" id="UP000585474">
    <property type="component" value="Unassembled WGS sequence"/>
</dbReference>
<evidence type="ECO:0000313" key="2">
    <source>
        <dbReference type="EMBL" id="GFS28682.1"/>
    </source>
</evidence>
<protein>
    <submittedName>
        <fullName evidence="1">Uncharacterized protein</fullName>
    </submittedName>
</protein>
<evidence type="ECO:0000313" key="1">
    <source>
        <dbReference type="EMBL" id="GFS28264.1"/>
    </source>
</evidence>
<organism evidence="1 3">
    <name type="scientific">Actinidia rufa</name>
    <dbReference type="NCBI Taxonomy" id="165716"/>
    <lineage>
        <taxon>Eukaryota</taxon>
        <taxon>Viridiplantae</taxon>
        <taxon>Streptophyta</taxon>
        <taxon>Embryophyta</taxon>
        <taxon>Tracheophyta</taxon>
        <taxon>Spermatophyta</taxon>
        <taxon>Magnoliopsida</taxon>
        <taxon>eudicotyledons</taxon>
        <taxon>Gunneridae</taxon>
        <taxon>Pentapetalae</taxon>
        <taxon>asterids</taxon>
        <taxon>Ericales</taxon>
        <taxon>Actinidiaceae</taxon>
        <taxon>Actinidia</taxon>
    </lineage>
</organism>
<comment type="caution">
    <text evidence="1">The sequence shown here is derived from an EMBL/GenBank/DDBJ whole genome shotgun (WGS) entry which is preliminary data.</text>
</comment>
<name>A0A7J0D6E3_9ERIC</name>
<dbReference type="EMBL" id="BJWL01000038">
    <property type="protein sequence ID" value="GFS28264.1"/>
    <property type="molecule type" value="Genomic_DNA"/>
</dbReference>
<dbReference type="AlphaFoldDB" id="A0A7J0D6E3"/>
<keyword evidence="3" id="KW-1185">Reference proteome</keyword>
<dbReference type="EMBL" id="BJWL01000048">
    <property type="protein sequence ID" value="GFS28682.1"/>
    <property type="molecule type" value="Genomic_DNA"/>
</dbReference>
<evidence type="ECO:0000313" key="3">
    <source>
        <dbReference type="Proteomes" id="UP000585474"/>
    </source>
</evidence>
<reference evidence="3" key="1">
    <citation type="submission" date="2019-07" db="EMBL/GenBank/DDBJ databases">
        <title>De Novo Assembly of kiwifruit Actinidia rufa.</title>
        <authorList>
            <person name="Sugita-Konishi S."/>
            <person name="Sato K."/>
            <person name="Mori E."/>
            <person name="Abe Y."/>
            <person name="Kisaki G."/>
            <person name="Hamano K."/>
            <person name="Suezawa K."/>
            <person name="Otani M."/>
            <person name="Fukuda T."/>
            <person name="Manabe T."/>
            <person name="Gomi K."/>
            <person name="Tabuchi M."/>
            <person name="Akimitsu K."/>
            <person name="Kataoka I."/>
        </authorList>
    </citation>
    <scope>NUCLEOTIDE SEQUENCE [LARGE SCALE GENOMIC DNA]</scope>
    <source>
        <strain evidence="3">cv. Fuchu</strain>
        <strain evidence="2">Fuchu</strain>
    </source>
</reference>